<name>A0ACB8QWR5_9AGAM</name>
<gene>
    <name evidence="1" type="ORF">K488DRAFT_82200</name>
</gene>
<sequence length="107" mass="12356">MRAPHRPQRRLETPWALRRPSPDAPGSPPHAWLFYAAFLLFPLWWIAALWRIPTTRRLDAGAAEKAVTIDDPQIEFDARAWRSRCRIMAVVSLFTYVPFIVLVAVFA</sequence>
<reference evidence="1" key="1">
    <citation type="submission" date="2021-02" db="EMBL/GenBank/DDBJ databases">
        <authorList>
            <consortium name="DOE Joint Genome Institute"/>
            <person name="Ahrendt S."/>
            <person name="Looney B.P."/>
            <person name="Miyauchi S."/>
            <person name="Morin E."/>
            <person name="Drula E."/>
            <person name="Courty P.E."/>
            <person name="Chicoki N."/>
            <person name="Fauchery L."/>
            <person name="Kohler A."/>
            <person name="Kuo A."/>
            <person name="Labutti K."/>
            <person name="Pangilinan J."/>
            <person name="Lipzen A."/>
            <person name="Riley R."/>
            <person name="Andreopoulos W."/>
            <person name="He G."/>
            <person name="Johnson J."/>
            <person name="Barry K.W."/>
            <person name="Grigoriev I.V."/>
            <person name="Nagy L."/>
            <person name="Hibbett D."/>
            <person name="Henrissat B."/>
            <person name="Matheny P.B."/>
            <person name="Labbe J."/>
            <person name="Martin F."/>
        </authorList>
    </citation>
    <scope>NUCLEOTIDE SEQUENCE</scope>
    <source>
        <strain evidence="1">EC-137</strain>
    </source>
</reference>
<reference evidence="1" key="2">
    <citation type="journal article" date="2022" name="New Phytol.">
        <title>Evolutionary transition to the ectomycorrhizal habit in the genomes of a hyperdiverse lineage of mushroom-forming fungi.</title>
        <authorList>
            <person name="Looney B."/>
            <person name="Miyauchi S."/>
            <person name="Morin E."/>
            <person name="Drula E."/>
            <person name="Courty P.E."/>
            <person name="Kohler A."/>
            <person name="Kuo A."/>
            <person name="LaButti K."/>
            <person name="Pangilinan J."/>
            <person name="Lipzen A."/>
            <person name="Riley R."/>
            <person name="Andreopoulos W."/>
            <person name="He G."/>
            <person name="Johnson J."/>
            <person name="Nolan M."/>
            <person name="Tritt A."/>
            <person name="Barry K.W."/>
            <person name="Grigoriev I.V."/>
            <person name="Nagy L.G."/>
            <person name="Hibbett D."/>
            <person name="Henrissat B."/>
            <person name="Matheny P.B."/>
            <person name="Labbe J."/>
            <person name="Martin F.M."/>
        </authorList>
    </citation>
    <scope>NUCLEOTIDE SEQUENCE</scope>
    <source>
        <strain evidence="1">EC-137</strain>
    </source>
</reference>
<evidence type="ECO:0000313" key="2">
    <source>
        <dbReference type="Proteomes" id="UP000814128"/>
    </source>
</evidence>
<organism evidence="1 2">
    <name type="scientific">Vararia minispora EC-137</name>
    <dbReference type="NCBI Taxonomy" id="1314806"/>
    <lineage>
        <taxon>Eukaryota</taxon>
        <taxon>Fungi</taxon>
        <taxon>Dikarya</taxon>
        <taxon>Basidiomycota</taxon>
        <taxon>Agaricomycotina</taxon>
        <taxon>Agaricomycetes</taxon>
        <taxon>Russulales</taxon>
        <taxon>Lachnocladiaceae</taxon>
        <taxon>Vararia</taxon>
    </lineage>
</organism>
<comment type="caution">
    <text evidence="1">The sequence shown here is derived from an EMBL/GenBank/DDBJ whole genome shotgun (WGS) entry which is preliminary data.</text>
</comment>
<evidence type="ECO:0000313" key="1">
    <source>
        <dbReference type="EMBL" id="KAI0036250.1"/>
    </source>
</evidence>
<dbReference type="EMBL" id="MU273473">
    <property type="protein sequence ID" value="KAI0036250.1"/>
    <property type="molecule type" value="Genomic_DNA"/>
</dbReference>
<keyword evidence="2" id="KW-1185">Reference proteome</keyword>
<proteinExistence type="predicted"/>
<dbReference type="Proteomes" id="UP000814128">
    <property type="component" value="Unassembled WGS sequence"/>
</dbReference>
<accession>A0ACB8QWR5</accession>
<protein>
    <submittedName>
        <fullName evidence="1">Uncharacterized protein</fullName>
    </submittedName>
</protein>